<dbReference type="PROSITE" id="PS51833">
    <property type="entry name" value="HDOD"/>
    <property type="match status" value="1"/>
</dbReference>
<name>A0A254TG94_9BURK</name>
<comment type="caution">
    <text evidence="2">The sequence shown here is derived from an EMBL/GenBank/DDBJ whole genome shotgun (WGS) entry which is preliminary data.</text>
</comment>
<dbReference type="PANTHER" id="PTHR33525:SF6">
    <property type="entry name" value="HDOD DOMAIN-CONTAINING PROTEIN"/>
    <property type="match status" value="1"/>
</dbReference>
<dbReference type="Proteomes" id="UP000197535">
    <property type="component" value="Unassembled WGS sequence"/>
</dbReference>
<protein>
    <recommendedName>
        <fullName evidence="1">HDOD domain-containing protein</fullName>
    </recommendedName>
</protein>
<dbReference type="SUPFAM" id="SSF109604">
    <property type="entry name" value="HD-domain/PDEase-like"/>
    <property type="match status" value="1"/>
</dbReference>
<dbReference type="AlphaFoldDB" id="A0A254TG94"/>
<dbReference type="PANTHER" id="PTHR33525">
    <property type="match status" value="1"/>
</dbReference>
<evidence type="ECO:0000313" key="3">
    <source>
        <dbReference type="Proteomes" id="UP000197535"/>
    </source>
</evidence>
<reference evidence="2 3" key="1">
    <citation type="submission" date="2016-02" db="EMBL/GenBank/DDBJ databases">
        <authorList>
            <person name="Wen L."/>
            <person name="He K."/>
            <person name="Yang H."/>
        </authorList>
    </citation>
    <scope>NUCLEOTIDE SEQUENCE [LARGE SCALE GENOMIC DNA]</scope>
    <source>
        <strain evidence="2 3">TSA40</strain>
    </source>
</reference>
<keyword evidence="3" id="KW-1185">Reference proteome</keyword>
<dbReference type="InterPro" id="IPR013976">
    <property type="entry name" value="HDOD"/>
</dbReference>
<organism evidence="2 3">
    <name type="scientific">Noviherbaspirillum denitrificans</name>
    <dbReference type="NCBI Taxonomy" id="1968433"/>
    <lineage>
        <taxon>Bacteria</taxon>
        <taxon>Pseudomonadati</taxon>
        <taxon>Pseudomonadota</taxon>
        <taxon>Betaproteobacteria</taxon>
        <taxon>Burkholderiales</taxon>
        <taxon>Oxalobacteraceae</taxon>
        <taxon>Noviherbaspirillum</taxon>
    </lineage>
</organism>
<accession>A0A254TG94</accession>
<dbReference type="EMBL" id="LSTO01000001">
    <property type="protein sequence ID" value="OWW21650.1"/>
    <property type="molecule type" value="Genomic_DNA"/>
</dbReference>
<feature type="domain" description="HDOD" evidence="1">
    <location>
        <begin position="54"/>
        <end position="243"/>
    </location>
</feature>
<dbReference type="Gene3D" id="1.10.3210.10">
    <property type="entry name" value="Hypothetical protein af1432"/>
    <property type="match status" value="1"/>
</dbReference>
<dbReference type="InterPro" id="IPR052340">
    <property type="entry name" value="RNase_Y/CdgJ"/>
</dbReference>
<proteinExistence type="predicted"/>
<gene>
    <name evidence="2" type="ORF">AYR66_21340</name>
</gene>
<dbReference type="Pfam" id="PF08668">
    <property type="entry name" value="HDOD"/>
    <property type="match status" value="1"/>
</dbReference>
<evidence type="ECO:0000259" key="1">
    <source>
        <dbReference type="PROSITE" id="PS51833"/>
    </source>
</evidence>
<evidence type="ECO:0000313" key="2">
    <source>
        <dbReference type="EMBL" id="OWW21650.1"/>
    </source>
</evidence>
<sequence length="312" mass="34316">MALSTQRDQVDFMFSSWLFESEDNPDVFTNKNEDTILAALEATVASEESGAHMVRRMPGVIPQLLQVLRNSDFSGAELARTISHDVVLVAEVLRMANSAAYNQGTAITSIDHAVLILGQNGLRQLITGVAFKPIINLNSGSFTRMVAPRLWAQSERCAVACAHLARNEPVDPLDSFLVGLIHNVGLTVSLRVIDKMSDGRQPVGSPTFCNSLAAYGRTLTANIAREWHFPDKVVTAIAEQDDKSAGRNLSPLGRILMMADHLSKIDTLARQKHLDAEDPRLLDDLTGKEIDCLRRLCADEEKDWIAITTARQ</sequence>